<accession>A0A9W4U5J7</accession>
<proteinExistence type="predicted"/>
<sequence>MTYYRSHACLHLQILRYYCVNANVLDVSPCYSIEIFSHLILSWRFVLLKLVLSQAEGGARFMCSCVMPSTGMALYLDKFASLPSIYEGKNSRRKDTS</sequence>
<comment type="caution">
    <text evidence="1">The sequence shown here is derived from an EMBL/GenBank/DDBJ whole genome shotgun (WGS) entry which is preliminary data.</text>
</comment>
<dbReference type="AlphaFoldDB" id="A0A9W4U5J7"/>
<gene>
    <name evidence="1" type="ORF">PDIGIT_LOCUS2713</name>
</gene>
<keyword evidence="2" id="KW-1185">Reference proteome</keyword>
<evidence type="ECO:0000313" key="2">
    <source>
        <dbReference type="Proteomes" id="UP001152607"/>
    </source>
</evidence>
<evidence type="ECO:0000313" key="1">
    <source>
        <dbReference type="EMBL" id="CAI6297678.1"/>
    </source>
</evidence>
<dbReference type="Proteomes" id="UP001152607">
    <property type="component" value="Unassembled WGS sequence"/>
</dbReference>
<dbReference type="EMBL" id="CAOQHR010000002">
    <property type="protein sequence ID" value="CAI6297678.1"/>
    <property type="molecule type" value="Genomic_DNA"/>
</dbReference>
<organism evidence="1 2">
    <name type="scientific">Periconia digitata</name>
    <dbReference type="NCBI Taxonomy" id="1303443"/>
    <lineage>
        <taxon>Eukaryota</taxon>
        <taxon>Fungi</taxon>
        <taxon>Dikarya</taxon>
        <taxon>Ascomycota</taxon>
        <taxon>Pezizomycotina</taxon>
        <taxon>Dothideomycetes</taxon>
        <taxon>Pleosporomycetidae</taxon>
        <taxon>Pleosporales</taxon>
        <taxon>Massarineae</taxon>
        <taxon>Periconiaceae</taxon>
        <taxon>Periconia</taxon>
    </lineage>
</organism>
<protein>
    <submittedName>
        <fullName evidence="1">Uncharacterized protein</fullName>
    </submittedName>
</protein>
<name>A0A9W4U5J7_9PLEO</name>
<reference evidence="1" key="1">
    <citation type="submission" date="2023-01" db="EMBL/GenBank/DDBJ databases">
        <authorList>
            <person name="Van Ghelder C."/>
            <person name="Rancurel C."/>
        </authorList>
    </citation>
    <scope>NUCLEOTIDE SEQUENCE</scope>
    <source>
        <strain evidence="1">CNCM I-4278</strain>
    </source>
</reference>